<organism evidence="3 4">
    <name type="scientific">Luteimonas vadosa</name>
    <dbReference type="NCBI Taxonomy" id="1165507"/>
    <lineage>
        <taxon>Bacteria</taxon>
        <taxon>Pseudomonadati</taxon>
        <taxon>Pseudomonadota</taxon>
        <taxon>Gammaproteobacteria</taxon>
        <taxon>Lysobacterales</taxon>
        <taxon>Lysobacteraceae</taxon>
        <taxon>Luteimonas</taxon>
    </lineage>
</organism>
<keyword evidence="1" id="KW-0472">Membrane</keyword>
<name>A0ABP9DUP9_9GAMM</name>
<reference evidence="4" key="1">
    <citation type="journal article" date="2019" name="Int. J. Syst. Evol. Microbiol.">
        <title>The Global Catalogue of Microorganisms (GCM) 10K type strain sequencing project: providing services to taxonomists for standard genome sequencing and annotation.</title>
        <authorList>
            <consortium name="The Broad Institute Genomics Platform"/>
            <consortium name="The Broad Institute Genome Sequencing Center for Infectious Disease"/>
            <person name="Wu L."/>
            <person name="Ma J."/>
        </authorList>
    </citation>
    <scope>NUCLEOTIDE SEQUENCE [LARGE SCALE GENOMIC DNA]</scope>
    <source>
        <strain evidence="4">JCM 18392</strain>
    </source>
</reference>
<feature type="domain" description="AsmA" evidence="2">
    <location>
        <begin position="33"/>
        <end position="151"/>
    </location>
</feature>
<dbReference type="InterPro" id="IPR052894">
    <property type="entry name" value="AsmA-related"/>
</dbReference>
<dbReference type="EMBL" id="BAABJY010000001">
    <property type="protein sequence ID" value="GAA4860554.1"/>
    <property type="molecule type" value="Genomic_DNA"/>
</dbReference>
<sequence length="665" mass="72077">MVAGSTHGFAMNPPTPARKRPLDLAADHPWWTILAALALVVAVLILFWDWNWFKGPIERRVEARTGRSFDIGGNLDVALGRVTTIRADALSFGNADWSEDPMMAALDRLELQFEPLPLLFKGEVRIPEVRLQRPRLRLEAAPGGKGGNWDFVEVDEDGEPPRLDRLWIEDGQLRYLNAARETDVTLDVASRPADKPGDAPPVAIVGGGRWSGNTFTVEGRAESPLELRDTDQPYRIDLHAQAGATRAHARGNLINPFRIRDFDLQLALAGANLADLYPLIGVATPDTPPYSLDGRLTRDRAGDRVTWHYDDFGGKVGDSDLGGKASVTTGGDRPFLRANLVSKQLDFDDLAGFVGAAPDAGRGETTNAELKAKASERAARAKVLPDTPYELGKLRAMDADVRWKVGRINAPSLPLDDMDAHLFLDNGLLRLDPLNFGVAGGNLRSTIRMDARESPIRTDAQISARRLELNKLLPNLELARDAVGRVGGDIRVTGTGNSIARMLATADGDIALGMGRGQVSNLLMELAGLDIYEALKFLIGKDRKIAIRCAFGDFDVKDGIMHARALAFDTTDTIIVGKGQVSLRDETLDLELRPRPKDRSILSLRSPLVASGTFKDPSFRPDMARLGLRGAIALALGSITPPAALLATLELGPGEDSACGGQYAK</sequence>
<evidence type="ECO:0000259" key="2">
    <source>
        <dbReference type="Pfam" id="PF05170"/>
    </source>
</evidence>
<dbReference type="PANTHER" id="PTHR30441">
    <property type="entry name" value="DUF748 DOMAIN-CONTAINING PROTEIN"/>
    <property type="match status" value="1"/>
</dbReference>
<keyword evidence="4" id="KW-1185">Reference proteome</keyword>
<gene>
    <name evidence="3" type="ORF">GCM10023332_10720</name>
</gene>
<dbReference type="Pfam" id="PF05170">
    <property type="entry name" value="AsmA"/>
    <property type="match status" value="2"/>
</dbReference>
<keyword evidence="1" id="KW-0812">Transmembrane</keyword>
<protein>
    <submittedName>
        <fullName evidence="3">AsmA family protein</fullName>
    </submittedName>
</protein>
<dbReference type="InterPro" id="IPR007844">
    <property type="entry name" value="AsmA"/>
</dbReference>
<evidence type="ECO:0000256" key="1">
    <source>
        <dbReference type="SAM" id="Phobius"/>
    </source>
</evidence>
<dbReference type="PANTHER" id="PTHR30441:SF9">
    <property type="entry name" value="ASMA FAMILY PROTEIN YHJG"/>
    <property type="match status" value="1"/>
</dbReference>
<keyword evidence="1" id="KW-1133">Transmembrane helix</keyword>
<evidence type="ECO:0000313" key="4">
    <source>
        <dbReference type="Proteomes" id="UP001501323"/>
    </source>
</evidence>
<proteinExistence type="predicted"/>
<feature type="transmembrane region" description="Helical" evidence="1">
    <location>
        <begin position="30"/>
        <end position="50"/>
    </location>
</feature>
<evidence type="ECO:0000313" key="3">
    <source>
        <dbReference type="EMBL" id="GAA4860554.1"/>
    </source>
</evidence>
<comment type="caution">
    <text evidence="3">The sequence shown here is derived from an EMBL/GenBank/DDBJ whole genome shotgun (WGS) entry which is preliminary data.</text>
</comment>
<accession>A0ABP9DUP9</accession>
<dbReference type="Proteomes" id="UP001501323">
    <property type="component" value="Unassembled WGS sequence"/>
</dbReference>
<feature type="domain" description="AsmA" evidence="2">
    <location>
        <begin position="234"/>
        <end position="562"/>
    </location>
</feature>